<protein>
    <submittedName>
        <fullName evidence="1">Uncharacterized protein</fullName>
    </submittedName>
</protein>
<evidence type="ECO:0000313" key="2">
    <source>
        <dbReference type="Proteomes" id="UP001478862"/>
    </source>
</evidence>
<organism evidence="1 2">
    <name type="scientific">Lysinibacillus zambalensis</name>
    <dbReference type="NCBI Taxonomy" id="3160866"/>
    <lineage>
        <taxon>Bacteria</taxon>
        <taxon>Bacillati</taxon>
        <taxon>Bacillota</taxon>
        <taxon>Bacilli</taxon>
        <taxon>Bacillales</taxon>
        <taxon>Bacillaceae</taxon>
        <taxon>Lysinibacillus</taxon>
    </lineage>
</organism>
<name>A0ABV1MTW3_9BACI</name>
<accession>A0ABV1MTW3</accession>
<dbReference type="EMBL" id="JBEGDG010000010">
    <property type="protein sequence ID" value="MEQ6355948.1"/>
    <property type="molecule type" value="Genomic_DNA"/>
</dbReference>
<evidence type="ECO:0000313" key="1">
    <source>
        <dbReference type="EMBL" id="MEQ6355948.1"/>
    </source>
</evidence>
<gene>
    <name evidence="1" type="ORF">ABNX05_15060</name>
</gene>
<proteinExistence type="predicted"/>
<comment type="caution">
    <text evidence="1">The sequence shown here is derived from an EMBL/GenBank/DDBJ whole genome shotgun (WGS) entry which is preliminary data.</text>
</comment>
<dbReference type="Proteomes" id="UP001478862">
    <property type="component" value="Unassembled WGS sequence"/>
</dbReference>
<reference evidence="1 2" key="1">
    <citation type="submission" date="2024-06" db="EMBL/GenBank/DDBJ databases">
        <title>Lysinibacillus zambalefons sp. nov., a Novel Firmicute Isolated from the Poon Bato Zambales Hyperalkaline Spring.</title>
        <authorList>
            <person name="Aja J.A."/>
            <person name="Lazaro J.E.H."/>
            <person name="Llorin L.D."/>
            <person name="Lim K.R."/>
            <person name="Teodosio J."/>
            <person name="Dalisay D.S."/>
        </authorList>
    </citation>
    <scope>NUCLEOTIDE SEQUENCE [LARGE SCALE GENOMIC DNA]</scope>
    <source>
        <strain evidence="1 2">M3</strain>
    </source>
</reference>
<sequence>MSAANNHQSDSLKLEKIKRALAKYGIYNEEQLNEEIKNMKLLNIGCMVSIVPSNTTNIKNII</sequence>
<keyword evidence="2" id="KW-1185">Reference proteome</keyword>
<dbReference type="RefSeq" id="WP_349660459.1">
    <property type="nucleotide sequence ID" value="NZ_JBEGDG010000010.1"/>
</dbReference>